<keyword evidence="3" id="KW-0804">Transcription</keyword>
<keyword evidence="2" id="KW-0238">DNA-binding</keyword>
<keyword evidence="6" id="KW-1185">Reference proteome</keyword>
<organism evidence="5 6">
    <name type="scientific">Croceibacterium salegens</name>
    <dbReference type="NCBI Taxonomy" id="1737568"/>
    <lineage>
        <taxon>Bacteria</taxon>
        <taxon>Pseudomonadati</taxon>
        <taxon>Pseudomonadota</taxon>
        <taxon>Alphaproteobacteria</taxon>
        <taxon>Sphingomonadales</taxon>
        <taxon>Erythrobacteraceae</taxon>
        <taxon>Croceibacterium</taxon>
    </lineage>
</organism>
<dbReference type="Proteomes" id="UP000433652">
    <property type="component" value="Unassembled WGS sequence"/>
</dbReference>
<dbReference type="GO" id="GO:0003700">
    <property type="term" value="F:DNA-binding transcription factor activity"/>
    <property type="evidence" value="ECO:0007669"/>
    <property type="project" value="InterPro"/>
</dbReference>
<keyword evidence="1" id="KW-0805">Transcription regulation</keyword>
<dbReference type="InterPro" id="IPR036390">
    <property type="entry name" value="WH_DNA-bd_sf"/>
</dbReference>
<dbReference type="PROSITE" id="PS50949">
    <property type="entry name" value="HTH_GNTR"/>
    <property type="match status" value="2"/>
</dbReference>
<evidence type="ECO:0000256" key="1">
    <source>
        <dbReference type="ARBA" id="ARBA00023015"/>
    </source>
</evidence>
<dbReference type="InterPro" id="IPR000524">
    <property type="entry name" value="Tscrpt_reg_HTH_GntR"/>
</dbReference>
<feature type="domain" description="HTH gntR-type" evidence="4">
    <location>
        <begin position="278"/>
        <end position="347"/>
    </location>
</feature>
<dbReference type="PANTHER" id="PTHR43537:SF49">
    <property type="entry name" value="TRANSCRIPTIONAL REGULATORY PROTEIN"/>
    <property type="match status" value="1"/>
</dbReference>
<dbReference type="PANTHER" id="PTHR43537">
    <property type="entry name" value="TRANSCRIPTIONAL REGULATOR, GNTR FAMILY"/>
    <property type="match status" value="1"/>
</dbReference>
<name>A0A6I4SX92_9SPHN</name>
<dbReference type="GO" id="GO:0003677">
    <property type="term" value="F:DNA binding"/>
    <property type="evidence" value="ECO:0007669"/>
    <property type="project" value="UniProtKB-KW"/>
</dbReference>
<dbReference type="SUPFAM" id="SSF46785">
    <property type="entry name" value="Winged helix' DNA-binding domain"/>
    <property type="match status" value="2"/>
</dbReference>
<evidence type="ECO:0000259" key="4">
    <source>
        <dbReference type="PROSITE" id="PS50949"/>
    </source>
</evidence>
<reference evidence="5 6" key="1">
    <citation type="submission" date="2019-12" db="EMBL/GenBank/DDBJ databases">
        <title>Genomic-based taxomic classification of the family Erythrobacteraceae.</title>
        <authorList>
            <person name="Xu L."/>
        </authorList>
    </citation>
    <scope>NUCLEOTIDE SEQUENCE [LARGE SCALE GENOMIC DNA]</scope>
    <source>
        <strain evidence="5 6">MCCC 1K01500</strain>
    </source>
</reference>
<proteinExistence type="predicted"/>
<dbReference type="SMART" id="SM00345">
    <property type="entry name" value="HTH_GNTR"/>
    <property type="match status" value="2"/>
</dbReference>
<dbReference type="AlphaFoldDB" id="A0A6I4SX92"/>
<feature type="domain" description="HTH gntR-type" evidence="4">
    <location>
        <begin position="75"/>
        <end position="145"/>
    </location>
</feature>
<dbReference type="PRINTS" id="PR00035">
    <property type="entry name" value="HTHGNTR"/>
</dbReference>
<evidence type="ECO:0000256" key="2">
    <source>
        <dbReference type="ARBA" id="ARBA00023125"/>
    </source>
</evidence>
<dbReference type="Pfam" id="PF00392">
    <property type="entry name" value="GntR"/>
    <property type="match status" value="1"/>
</dbReference>
<gene>
    <name evidence="5" type="ORF">GRI89_10450</name>
</gene>
<evidence type="ECO:0000256" key="3">
    <source>
        <dbReference type="ARBA" id="ARBA00023163"/>
    </source>
</evidence>
<sequence length="500" mass="55689">MYRRPGADTAFRLRSPNSVRMRKAEIRVAKVPTECIDGNSGLCAGWPIIRQRPRNMNAKVEQIYRDSAREETERLGLPEILARRIEDDIVRRRLCRGGVVGSLRDLSERYHAGRASVREAVGLLERRGLGRLRPGPCGGFIVATPSAGVVASELACYLRLAGTAPHQLMDARVLVDSTAAEIFAEIKSGGSEYSREGGPVISLFARCLDELTIELLEKLSPGHTVEGDGLRRVLEVSPSERLARDVTAFHLRLGELLNQLPARVPPLKQETSPRNQYRTLATLVASKLAVEIQSNLTAGQKLGSEWDLCDRFSVSRTTLRQAIRQLQDSGLVESRRGRGNGLLVRDIRVTGSVRLVLAYLIGQQMDPRAAGTLLFRINRHIPALAVHRATPKQRRELGELLATASLSDPMERIDLLRLVQRVSQLADSPLIDLFSRCLAAYEARFHPALAERLPVRFQADYFDMVRLLLDHAQTDGAFDLEWAKVRSEQVMLAMAVQRPI</sequence>
<protein>
    <submittedName>
        <fullName evidence="5">GntR family transcriptional regulator</fullName>
    </submittedName>
</protein>
<dbReference type="InterPro" id="IPR036388">
    <property type="entry name" value="WH-like_DNA-bd_sf"/>
</dbReference>
<evidence type="ECO:0000313" key="6">
    <source>
        <dbReference type="Proteomes" id="UP000433652"/>
    </source>
</evidence>
<evidence type="ECO:0000313" key="5">
    <source>
        <dbReference type="EMBL" id="MXO59959.1"/>
    </source>
</evidence>
<dbReference type="Gene3D" id="1.10.10.10">
    <property type="entry name" value="Winged helix-like DNA-binding domain superfamily/Winged helix DNA-binding domain"/>
    <property type="match status" value="2"/>
</dbReference>
<accession>A0A6I4SX92</accession>
<comment type="caution">
    <text evidence="5">The sequence shown here is derived from an EMBL/GenBank/DDBJ whole genome shotgun (WGS) entry which is preliminary data.</text>
</comment>
<dbReference type="EMBL" id="WTYM01000042">
    <property type="protein sequence ID" value="MXO59959.1"/>
    <property type="molecule type" value="Genomic_DNA"/>
</dbReference>
<dbReference type="CDD" id="cd07377">
    <property type="entry name" value="WHTH_GntR"/>
    <property type="match status" value="1"/>
</dbReference>